<proteinExistence type="predicted"/>
<gene>
    <name evidence="1" type="ORF">TTAC_LOCUS10846</name>
</gene>
<evidence type="ECO:0000313" key="2">
    <source>
        <dbReference type="Proteomes" id="UP000274429"/>
    </source>
</evidence>
<dbReference type="WBParaSite" id="TTAC_0001086201-mRNA-1">
    <property type="protein sequence ID" value="TTAC_0001086201-mRNA-1"/>
    <property type="gene ID" value="TTAC_0001086201"/>
</dbReference>
<dbReference type="EMBL" id="UYWX01022353">
    <property type="protein sequence ID" value="VDM35826.1"/>
    <property type="molecule type" value="Genomic_DNA"/>
</dbReference>
<organism evidence="3">
    <name type="scientific">Hydatigena taeniaeformis</name>
    <name type="common">Feline tapeworm</name>
    <name type="synonym">Taenia taeniaeformis</name>
    <dbReference type="NCBI Taxonomy" id="6205"/>
    <lineage>
        <taxon>Eukaryota</taxon>
        <taxon>Metazoa</taxon>
        <taxon>Spiralia</taxon>
        <taxon>Lophotrochozoa</taxon>
        <taxon>Platyhelminthes</taxon>
        <taxon>Cestoda</taxon>
        <taxon>Eucestoda</taxon>
        <taxon>Cyclophyllidea</taxon>
        <taxon>Taeniidae</taxon>
        <taxon>Hydatigera</taxon>
    </lineage>
</organism>
<name>A0A0R3XBD5_HYDTA</name>
<protein>
    <submittedName>
        <fullName evidence="1 3">Uncharacterized protein</fullName>
    </submittedName>
</protein>
<dbReference type="Proteomes" id="UP000274429">
    <property type="component" value="Unassembled WGS sequence"/>
</dbReference>
<evidence type="ECO:0000313" key="1">
    <source>
        <dbReference type="EMBL" id="VDM35826.1"/>
    </source>
</evidence>
<reference evidence="1 2" key="2">
    <citation type="submission" date="2018-11" db="EMBL/GenBank/DDBJ databases">
        <authorList>
            <consortium name="Pathogen Informatics"/>
        </authorList>
    </citation>
    <scope>NUCLEOTIDE SEQUENCE [LARGE SCALE GENOMIC DNA]</scope>
</reference>
<reference evidence="3" key="1">
    <citation type="submission" date="2017-02" db="UniProtKB">
        <authorList>
            <consortium name="WormBaseParasite"/>
        </authorList>
    </citation>
    <scope>IDENTIFICATION</scope>
</reference>
<accession>A0A0R3XBD5</accession>
<evidence type="ECO:0000313" key="3">
    <source>
        <dbReference type="WBParaSite" id="TTAC_0001086201-mRNA-1"/>
    </source>
</evidence>
<keyword evidence="2" id="KW-1185">Reference proteome</keyword>
<sequence>MHHVEEDAEDEVGQMSCIERRHQWYKQYDGVDGITSPPSFTHREAKGGCEAESRRMDLHGGKEWRGLTTGFVAVGIGSGEELETKQQCFARGRHDDLPSLIVLLLQGEQRLNALASGSLASGIDGFCAASLTQG</sequence>
<dbReference type="AlphaFoldDB" id="A0A0R3XBD5"/>